<organism evidence="2">
    <name type="scientific">Hyalomma excavatum</name>
    <dbReference type="NCBI Taxonomy" id="257692"/>
    <lineage>
        <taxon>Eukaryota</taxon>
        <taxon>Metazoa</taxon>
        <taxon>Ecdysozoa</taxon>
        <taxon>Arthropoda</taxon>
        <taxon>Chelicerata</taxon>
        <taxon>Arachnida</taxon>
        <taxon>Acari</taxon>
        <taxon>Parasitiformes</taxon>
        <taxon>Ixodida</taxon>
        <taxon>Ixodoidea</taxon>
        <taxon>Ixodidae</taxon>
        <taxon>Hyalomminae</taxon>
        <taxon>Hyalomma</taxon>
    </lineage>
</organism>
<keyword evidence="1" id="KW-0732">Signal</keyword>
<feature type="signal peptide" evidence="1">
    <location>
        <begin position="1"/>
        <end position="24"/>
    </location>
</feature>
<dbReference type="EMBL" id="GEFH01000926">
    <property type="protein sequence ID" value="JAP67655.1"/>
    <property type="molecule type" value="mRNA"/>
</dbReference>
<protein>
    <submittedName>
        <fullName evidence="2">Putative secreted peptide</fullName>
    </submittedName>
</protein>
<reference evidence="2" key="1">
    <citation type="journal article" date="2017" name="Ticks Tick Borne Dis.">
        <title>An insight into the sialome of Hyalomma excavatum.</title>
        <authorList>
            <person name="Ribeiro J.M."/>
            <person name="Slovak M."/>
            <person name="Francischetti I.M."/>
        </authorList>
    </citation>
    <scope>NUCLEOTIDE SEQUENCE</scope>
    <source>
        <strain evidence="2">Samish</strain>
        <tissue evidence="2">Salivary glands</tissue>
    </source>
</reference>
<evidence type="ECO:0000313" key="2">
    <source>
        <dbReference type="EMBL" id="JAP67655.1"/>
    </source>
</evidence>
<proteinExistence type="evidence at transcript level"/>
<evidence type="ECO:0000256" key="1">
    <source>
        <dbReference type="SAM" id="SignalP"/>
    </source>
</evidence>
<feature type="chain" id="PRO_5007283939" evidence="1">
    <location>
        <begin position="25"/>
        <end position="84"/>
    </location>
</feature>
<name>A0A131XN55_9ACAR</name>
<accession>A0A131XN55</accession>
<sequence length="84" mass="9051">MSAKCVALCFLLAIAFVGDTMVSSTSLACNRDEKPLCVYFPPGIDRCTCVARNSPCPPRFPVCNDGRPPNCYANVPHACFCTCV</sequence>
<dbReference type="AlphaFoldDB" id="A0A131XN55"/>